<dbReference type="Proteomes" id="UP000663879">
    <property type="component" value="Unassembled WGS sequence"/>
</dbReference>
<accession>A0A813QQZ0</accession>
<dbReference type="GO" id="GO:0000350">
    <property type="term" value="P:generation of catalytic spliceosome for second transesterification step"/>
    <property type="evidence" value="ECO:0007669"/>
    <property type="project" value="InterPro"/>
</dbReference>
<dbReference type="FunFam" id="1.10.287.660:FF:000001">
    <property type="entry name" value="pre-mRNA-splicing factor ISY1 homolog"/>
    <property type="match status" value="1"/>
</dbReference>
<keyword evidence="3" id="KW-0539">Nucleus</keyword>
<comment type="similarity">
    <text evidence="2">Belongs to the ISY1 family.</text>
</comment>
<dbReference type="InterPro" id="IPR029012">
    <property type="entry name" value="Helix_hairpin_bin_sf"/>
</dbReference>
<name>A0A813QQZ0_9BILA</name>
<dbReference type="OrthoDB" id="1739576at2759"/>
<dbReference type="SUPFAM" id="SSF140102">
    <property type="entry name" value="ISY1 domain-like"/>
    <property type="match status" value="1"/>
</dbReference>
<dbReference type="PANTHER" id="PTHR13021">
    <property type="entry name" value="PRE-MRNA-SPLICING FACTOR ISY1"/>
    <property type="match status" value="1"/>
</dbReference>
<evidence type="ECO:0000256" key="2">
    <source>
        <dbReference type="ARBA" id="ARBA00007002"/>
    </source>
</evidence>
<evidence type="ECO:0000313" key="6">
    <source>
        <dbReference type="Proteomes" id="UP000663879"/>
    </source>
</evidence>
<evidence type="ECO:0000256" key="3">
    <source>
        <dbReference type="ARBA" id="ARBA00023242"/>
    </source>
</evidence>
<organism evidence="5 6">
    <name type="scientific">Brachionus calyciflorus</name>
    <dbReference type="NCBI Taxonomy" id="104777"/>
    <lineage>
        <taxon>Eukaryota</taxon>
        <taxon>Metazoa</taxon>
        <taxon>Spiralia</taxon>
        <taxon>Gnathifera</taxon>
        <taxon>Rotifera</taxon>
        <taxon>Eurotatoria</taxon>
        <taxon>Monogononta</taxon>
        <taxon>Pseudotrocha</taxon>
        <taxon>Ploima</taxon>
        <taxon>Brachionidae</taxon>
        <taxon>Brachionus</taxon>
    </lineage>
</organism>
<proteinExistence type="inferred from homology"/>
<dbReference type="InterPro" id="IPR009360">
    <property type="entry name" value="Isy1"/>
</dbReference>
<evidence type="ECO:0008006" key="7">
    <source>
        <dbReference type="Google" id="ProtNLM"/>
    </source>
</evidence>
<dbReference type="InterPro" id="IPR037200">
    <property type="entry name" value="Isy1_sf"/>
</dbReference>
<protein>
    <recommendedName>
        <fullName evidence="7">ISY1</fullName>
    </recommendedName>
</protein>
<dbReference type="AlphaFoldDB" id="A0A813QQZ0"/>
<dbReference type="Pfam" id="PF06246">
    <property type="entry name" value="Isy1"/>
    <property type="match status" value="1"/>
</dbReference>
<dbReference type="GO" id="GO:0005634">
    <property type="term" value="C:nucleus"/>
    <property type="evidence" value="ECO:0007669"/>
    <property type="project" value="UniProtKB-SubCell"/>
</dbReference>
<reference evidence="5" key="1">
    <citation type="submission" date="2021-02" db="EMBL/GenBank/DDBJ databases">
        <authorList>
            <person name="Nowell W R."/>
        </authorList>
    </citation>
    <scope>NUCLEOTIDE SEQUENCE</scope>
    <source>
        <strain evidence="5">Ploen Becks lab</strain>
    </source>
</reference>
<keyword evidence="6" id="KW-1185">Reference proteome</keyword>
<evidence type="ECO:0000256" key="1">
    <source>
        <dbReference type="ARBA" id="ARBA00004123"/>
    </source>
</evidence>
<evidence type="ECO:0000256" key="4">
    <source>
        <dbReference type="SAM" id="MobiDB-lite"/>
    </source>
</evidence>
<feature type="region of interest" description="Disordered" evidence="4">
    <location>
        <begin position="195"/>
        <end position="217"/>
    </location>
</feature>
<evidence type="ECO:0000313" key="5">
    <source>
        <dbReference type="EMBL" id="CAF0772056.1"/>
    </source>
</evidence>
<dbReference type="Gene3D" id="1.10.287.660">
    <property type="entry name" value="Helix hairpin bin"/>
    <property type="match status" value="1"/>
</dbReference>
<gene>
    <name evidence="5" type="ORF">OXX778_LOCUS5004</name>
</gene>
<dbReference type="EMBL" id="CAJNOC010000523">
    <property type="protein sequence ID" value="CAF0772056.1"/>
    <property type="molecule type" value="Genomic_DNA"/>
</dbReference>
<comment type="caution">
    <text evidence="5">The sequence shown here is derived from an EMBL/GenBank/DDBJ whole genome shotgun (WGS) entry which is preliminary data.</text>
</comment>
<sequence length="283" mass="32923">MARNSEKAVTALARWRNLQLKEQGKLFDDRRPLNVNDEFSLKKAERWRNQVIRDIAKKVTQIQNAGLGEFKIRDLNDEINKLLKEKSAWEDRIVELGGPDYKKVGPKLLDKEGKEVPGNKGYKYFGAAKELPGVKELFEQETVEPTKKSKADLMREIDAEYYGYLDEEDYLLLPQEEKCEREARRKKIEEFKAKAQNEPVEETNQMETDELKQSISDEEDEDLLLYSGYDKKSQTKNIHIDVPTLKDVENAILEKKKLDLLRMYVSPELLETENQVKQLAGKV</sequence>
<comment type="subcellular location">
    <subcellularLocation>
        <location evidence="1">Nucleus</location>
    </subcellularLocation>
</comment>